<dbReference type="EMBL" id="AP018933">
    <property type="protein sequence ID" value="BBG30635.1"/>
    <property type="molecule type" value="Genomic_DNA"/>
</dbReference>
<sequence>MKKHVVRYYLTFSAMLLLFYIALGSCFVLFQSFLSDELHLSAPQIGTVYTFIAFVALFCAPLFGAWQDMLGNSKKLLGIIGIGLVLCFPILGMLMVYVYHHVAFLPAAIIAGLYFGTMIQSGVGTVESYCEQATRHLGAFEYGRARFWAPIGCASATALSGYLLKINPYFCFWVSSISGVLFLLVLFSFSAKDLEPERKETIAEVEAQATGSFKDTFMLLRSTTFWALISFLFIATGGFMLFDQQFPLFYASLFPADMANEGAQRASMILSVQMIGEAIMTLLLPSLVNKIGARNGLLLGGLVMALRIFLISMTLHLPREIQPYWAGALKLLQAVEVPILIISTFKYISRHFAERFTATIYLLSFQCSQQVSTIFLSSLLGLSYKSSLGYTGTYTLMAIVILAFTILATFTLPRRGQSSIAGNATTTAAASQA</sequence>
<proteinExistence type="predicted"/>
<evidence type="ECO:0000256" key="2">
    <source>
        <dbReference type="ARBA" id="ARBA00022448"/>
    </source>
</evidence>
<dbReference type="PROSITE" id="PS50850">
    <property type="entry name" value="MFS"/>
    <property type="match status" value="1"/>
</dbReference>
<feature type="transmembrane region" description="Helical" evidence="8">
    <location>
        <begin position="46"/>
        <end position="64"/>
    </location>
</feature>
<dbReference type="GO" id="GO:0030395">
    <property type="term" value="F:lactose binding"/>
    <property type="evidence" value="ECO:0007669"/>
    <property type="project" value="TreeGrafter"/>
</dbReference>
<keyword evidence="11" id="KW-1185">Reference proteome</keyword>
<dbReference type="InterPro" id="IPR020846">
    <property type="entry name" value="MFS_dom"/>
</dbReference>
<dbReference type="NCBIfam" id="TIGR00882">
    <property type="entry name" value="2A0105"/>
    <property type="match status" value="1"/>
</dbReference>
<evidence type="ECO:0000313" key="11">
    <source>
        <dbReference type="Proteomes" id="UP000267342"/>
    </source>
</evidence>
<dbReference type="GO" id="GO:0015528">
    <property type="term" value="F:lactose:proton symporter activity"/>
    <property type="evidence" value="ECO:0007669"/>
    <property type="project" value="TreeGrafter"/>
</dbReference>
<feature type="domain" description="Major facilitator superfamily (MFS) profile" evidence="9">
    <location>
        <begin position="6"/>
        <end position="416"/>
    </location>
</feature>
<evidence type="ECO:0000256" key="6">
    <source>
        <dbReference type="ARBA" id="ARBA00022989"/>
    </source>
</evidence>
<evidence type="ECO:0000256" key="1">
    <source>
        <dbReference type="ARBA" id="ARBA00004429"/>
    </source>
</evidence>
<dbReference type="AlphaFoldDB" id="A0A348HG83"/>
<feature type="transmembrane region" description="Helical" evidence="8">
    <location>
        <begin position="262"/>
        <end position="284"/>
    </location>
</feature>
<dbReference type="PANTHER" id="PTHR23522:SF10">
    <property type="entry name" value="3-PHENYLPROPIONIC ACID TRANSPORTER-RELATED"/>
    <property type="match status" value="1"/>
</dbReference>
<keyword evidence="6 8" id="KW-1133">Transmembrane helix</keyword>
<dbReference type="InterPro" id="IPR036259">
    <property type="entry name" value="MFS_trans_sf"/>
</dbReference>
<feature type="transmembrane region" description="Helical" evidence="8">
    <location>
        <begin position="76"/>
        <end position="98"/>
    </location>
</feature>
<dbReference type="PANTHER" id="PTHR23522">
    <property type="entry name" value="BLL5896 PROTEIN"/>
    <property type="match status" value="1"/>
</dbReference>
<dbReference type="PRINTS" id="PR00174">
    <property type="entry name" value="LACYSMPORT"/>
</dbReference>
<evidence type="ECO:0000256" key="5">
    <source>
        <dbReference type="ARBA" id="ARBA00022692"/>
    </source>
</evidence>
<gene>
    <name evidence="10" type="ORF">ZBT109_1889</name>
</gene>
<feature type="transmembrane region" description="Helical" evidence="8">
    <location>
        <begin position="296"/>
        <end position="318"/>
    </location>
</feature>
<dbReference type="SUPFAM" id="SSF103473">
    <property type="entry name" value="MFS general substrate transporter"/>
    <property type="match status" value="1"/>
</dbReference>
<feature type="transmembrane region" description="Helical" evidence="8">
    <location>
        <begin position="224"/>
        <end position="242"/>
    </location>
</feature>
<keyword evidence="7 8" id="KW-0472">Membrane</keyword>
<evidence type="ECO:0000313" key="10">
    <source>
        <dbReference type="EMBL" id="BBG30635.1"/>
    </source>
</evidence>
<feature type="transmembrane region" description="Helical" evidence="8">
    <location>
        <begin position="394"/>
        <end position="412"/>
    </location>
</feature>
<dbReference type="Proteomes" id="UP000267342">
    <property type="component" value="Chromosome"/>
</dbReference>
<dbReference type="STRING" id="1123510.GCA_000620025_02078"/>
<reference evidence="10 11" key="1">
    <citation type="submission" date="2018-09" db="EMBL/GenBank/DDBJ databases">
        <title>Zymobacter palmae IAM14233 (=T109) whole genome analysis.</title>
        <authorList>
            <person name="Yanase H."/>
        </authorList>
    </citation>
    <scope>NUCLEOTIDE SEQUENCE [LARGE SCALE GENOMIC DNA]</scope>
    <source>
        <strain evidence="10 11">IAM14233</strain>
    </source>
</reference>
<dbReference type="KEGG" id="zpl:ZBT109_1889"/>
<evidence type="ECO:0000259" key="9">
    <source>
        <dbReference type="PROSITE" id="PS50850"/>
    </source>
</evidence>
<comment type="subcellular location">
    <subcellularLocation>
        <location evidence="1">Cell inner membrane</location>
        <topology evidence="1">Multi-pass membrane protein</topology>
    </subcellularLocation>
</comment>
<feature type="transmembrane region" description="Helical" evidence="8">
    <location>
        <begin position="170"/>
        <end position="189"/>
    </location>
</feature>
<feature type="transmembrane region" description="Helical" evidence="8">
    <location>
        <begin position="104"/>
        <end position="126"/>
    </location>
</feature>
<evidence type="ECO:0000256" key="7">
    <source>
        <dbReference type="ARBA" id="ARBA00023136"/>
    </source>
</evidence>
<dbReference type="GO" id="GO:0005886">
    <property type="term" value="C:plasma membrane"/>
    <property type="evidence" value="ECO:0007669"/>
    <property type="project" value="UniProtKB-SubCell"/>
</dbReference>
<dbReference type="Pfam" id="PF01306">
    <property type="entry name" value="LacY_symp"/>
    <property type="match status" value="1"/>
</dbReference>
<keyword evidence="4" id="KW-0997">Cell inner membrane</keyword>
<protein>
    <submittedName>
        <fullName evidence="10">Permeases of the major facilitator superfamily</fullName>
    </submittedName>
</protein>
<name>A0A348HG83_9GAMM</name>
<keyword evidence="3" id="KW-1003">Cell membrane</keyword>
<organism evidence="10 11">
    <name type="scientific">Zymobacter palmae</name>
    <dbReference type="NCBI Taxonomy" id="33074"/>
    <lineage>
        <taxon>Bacteria</taxon>
        <taxon>Pseudomonadati</taxon>
        <taxon>Pseudomonadota</taxon>
        <taxon>Gammaproteobacteria</taxon>
        <taxon>Oceanospirillales</taxon>
        <taxon>Halomonadaceae</taxon>
        <taxon>Zymobacter group</taxon>
        <taxon>Zymobacter</taxon>
    </lineage>
</organism>
<evidence type="ECO:0000256" key="4">
    <source>
        <dbReference type="ARBA" id="ARBA00022519"/>
    </source>
</evidence>
<keyword evidence="2" id="KW-0813">Transport</keyword>
<accession>A0A348HG83</accession>
<keyword evidence="5 8" id="KW-0812">Transmembrane</keyword>
<dbReference type="Gene3D" id="1.20.1250.20">
    <property type="entry name" value="MFS general substrate transporter like domains"/>
    <property type="match status" value="2"/>
</dbReference>
<evidence type="ECO:0000256" key="3">
    <source>
        <dbReference type="ARBA" id="ARBA00022475"/>
    </source>
</evidence>
<feature type="transmembrane region" description="Helical" evidence="8">
    <location>
        <begin position="147"/>
        <end position="164"/>
    </location>
</feature>
<feature type="transmembrane region" description="Helical" evidence="8">
    <location>
        <begin position="12"/>
        <end position="34"/>
    </location>
</feature>
<dbReference type="InterPro" id="IPR000576">
    <property type="entry name" value="LacY/RafB_perm_fam"/>
</dbReference>
<dbReference type="PROSITE" id="PS51257">
    <property type="entry name" value="PROKAR_LIPOPROTEIN"/>
    <property type="match status" value="1"/>
</dbReference>
<evidence type="ECO:0000256" key="8">
    <source>
        <dbReference type="SAM" id="Phobius"/>
    </source>
</evidence>
<dbReference type="RefSeq" id="WP_027705173.1">
    <property type="nucleotide sequence ID" value="NZ_AP018933.1"/>
</dbReference>